<reference evidence="2" key="1">
    <citation type="submission" date="2020-10" db="EMBL/GenBank/DDBJ databases">
        <authorList>
            <person name="Gilroy R."/>
        </authorList>
    </citation>
    <scope>NUCLEOTIDE SEQUENCE</scope>
    <source>
        <strain evidence="2">CHK183-6373</strain>
    </source>
</reference>
<protein>
    <submittedName>
        <fullName evidence="2">Nucleotidyltransferase family protein</fullName>
    </submittedName>
</protein>
<sequence length="248" mass="27831">MKAIILAAGYATRLYPLTKDTPKALLPVAGRTILDRLLDGMRAIPEIDHIHLVTNHRFAPAFEEWRQTAQVHCPITVHDDGTTSNEDRLGAVGDIAFVLERAGIDDDLFVAASDNLFTFPLSDFAADFRRHGRDLLLGTRIDDVDTLRRYAVAALDRENRVLSLVEKPQEPQSHIGICAIYLYRRDTAPLFSAMIAESRAAGKRPDAPGYFAEWLCKRKEVRVYLASGECVDIGTVESYREVCTRWTN</sequence>
<dbReference type="CDD" id="cd04181">
    <property type="entry name" value="NTP_transferase"/>
    <property type="match status" value="1"/>
</dbReference>
<proteinExistence type="predicted"/>
<evidence type="ECO:0000259" key="1">
    <source>
        <dbReference type="Pfam" id="PF00483"/>
    </source>
</evidence>
<dbReference type="Proteomes" id="UP000886884">
    <property type="component" value="Unassembled WGS sequence"/>
</dbReference>
<organism evidence="2 3">
    <name type="scientific">Candidatus Ornithocaccomicrobium faecavium</name>
    <dbReference type="NCBI Taxonomy" id="2840890"/>
    <lineage>
        <taxon>Bacteria</taxon>
        <taxon>Bacillati</taxon>
        <taxon>Bacillota</taxon>
        <taxon>Clostridia</taxon>
        <taxon>Candidatus Ornithocaccomicrobium</taxon>
    </lineage>
</organism>
<dbReference type="InterPro" id="IPR005835">
    <property type="entry name" value="NTP_transferase_dom"/>
</dbReference>
<comment type="caution">
    <text evidence="2">The sequence shown here is derived from an EMBL/GenBank/DDBJ whole genome shotgun (WGS) entry which is preliminary data.</text>
</comment>
<dbReference type="SUPFAM" id="SSF53448">
    <property type="entry name" value="Nucleotide-diphospho-sugar transferases"/>
    <property type="match status" value="1"/>
</dbReference>
<reference evidence="2" key="2">
    <citation type="journal article" date="2021" name="PeerJ">
        <title>Extensive microbial diversity within the chicken gut microbiome revealed by metagenomics and culture.</title>
        <authorList>
            <person name="Gilroy R."/>
            <person name="Ravi A."/>
            <person name="Getino M."/>
            <person name="Pursley I."/>
            <person name="Horton D.L."/>
            <person name="Alikhan N.F."/>
            <person name="Baker D."/>
            <person name="Gharbi K."/>
            <person name="Hall N."/>
            <person name="Watson M."/>
            <person name="Adriaenssens E.M."/>
            <person name="Foster-Nyarko E."/>
            <person name="Jarju S."/>
            <person name="Secka A."/>
            <person name="Antonio M."/>
            <person name="Oren A."/>
            <person name="Chaudhuri R.R."/>
            <person name="La Ragione R."/>
            <person name="Hildebrand F."/>
            <person name="Pallen M.J."/>
        </authorList>
    </citation>
    <scope>NUCLEOTIDE SEQUENCE</scope>
    <source>
        <strain evidence="2">CHK183-6373</strain>
    </source>
</reference>
<gene>
    <name evidence="2" type="ORF">IAA64_14210</name>
</gene>
<dbReference type="PANTHER" id="PTHR42883">
    <property type="entry name" value="GLUCOSE-1-PHOSPHATE THYMIDYLTRANSFERASE"/>
    <property type="match status" value="1"/>
</dbReference>
<dbReference type="EMBL" id="DVOT01000254">
    <property type="protein sequence ID" value="HIV29112.1"/>
    <property type="molecule type" value="Genomic_DNA"/>
</dbReference>
<dbReference type="Pfam" id="PF00483">
    <property type="entry name" value="NTP_transferase"/>
    <property type="match status" value="1"/>
</dbReference>
<dbReference type="InterPro" id="IPR029044">
    <property type="entry name" value="Nucleotide-diphossugar_trans"/>
</dbReference>
<accession>A0A9D1TEQ0</accession>
<evidence type="ECO:0000313" key="3">
    <source>
        <dbReference type="Proteomes" id="UP000886884"/>
    </source>
</evidence>
<name>A0A9D1TEQ0_9FIRM</name>
<feature type="domain" description="Nucleotidyl transferase" evidence="1">
    <location>
        <begin position="2"/>
        <end position="243"/>
    </location>
</feature>
<dbReference type="PANTHER" id="PTHR42883:SF2">
    <property type="entry name" value="THYMIDYLYLTRANSFERASE"/>
    <property type="match status" value="1"/>
</dbReference>
<dbReference type="Gene3D" id="3.90.550.10">
    <property type="entry name" value="Spore Coat Polysaccharide Biosynthesis Protein SpsA, Chain A"/>
    <property type="match status" value="1"/>
</dbReference>
<dbReference type="AlphaFoldDB" id="A0A9D1TEQ0"/>
<evidence type="ECO:0000313" key="2">
    <source>
        <dbReference type="EMBL" id="HIV29112.1"/>
    </source>
</evidence>